<dbReference type="Proteomes" id="UP000467305">
    <property type="component" value="Unassembled WGS sequence"/>
</dbReference>
<evidence type="ECO:0000256" key="4">
    <source>
        <dbReference type="ARBA" id="ARBA00022679"/>
    </source>
</evidence>
<organism evidence="10 11">
    <name type="scientific">Tenacibaculum aiptasiae</name>
    <dbReference type="NCBI Taxonomy" id="426481"/>
    <lineage>
        <taxon>Bacteria</taxon>
        <taxon>Pseudomonadati</taxon>
        <taxon>Bacteroidota</taxon>
        <taxon>Flavobacteriia</taxon>
        <taxon>Flavobacteriales</taxon>
        <taxon>Flavobacteriaceae</taxon>
        <taxon>Tenacibaculum</taxon>
    </lineage>
</organism>
<evidence type="ECO:0000256" key="9">
    <source>
        <dbReference type="NCBIfam" id="TIGR00751"/>
    </source>
</evidence>
<dbReference type="GO" id="GO:0042371">
    <property type="term" value="P:vitamin K biosynthetic process"/>
    <property type="evidence" value="ECO:0007669"/>
    <property type="project" value="TreeGrafter"/>
</dbReference>
<keyword evidence="7 8" id="KW-0472">Membrane</keyword>
<dbReference type="PANTHER" id="PTHR13929">
    <property type="entry name" value="1,4-DIHYDROXY-2-NAPHTHOATE OCTAPRENYLTRANSFERASE"/>
    <property type="match status" value="1"/>
</dbReference>
<feature type="transmembrane region" description="Helical" evidence="8">
    <location>
        <begin position="155"/>
        <end position="176"/>
    </location>
</feature>
<dbReference type="Pfam" id="PF01040">
    <property type="entry name" value="UbiA"/>
    <property type="match status" value="1"/>
</dbReference>
<comment type="pathway">
    <text evidence="8">Quinol/quinone metabolism; menaquinone biosynthesis; menaquinol from 1,4-dihydroxy-2-naphthoate: step 1/2.</text>
</comment>
<comment type="caution">
    <text evidence="10">The sequence shown here is derived from an EMBL/GenBank/DDBJ whole genome shotgun (WGS) entry which is preliminary data.</text>
</comment>
<dbReference type="PANTHER" id="PTHR13929:SF0">
    <property type="entry name" value="UBIA PRENYLTRANSFERASE DOMAIN-CONTAINING PROTEIN 1"/>
    <property type="match status" value="1"/>
</dbReference>
<dbReference type="InterPro" id="IPR044878">
    <property type="entry name" value="UbiA_sf"/>
</dbReference>
<feature type="transmembrane region" description="Helical" evidence="8">
    <location>
        <begin position="182"/>
        <end position="202"/>
    </location>
</feature>
<feature type="transmembrane region" description="Helical" evidence="8">
    <location>
        <begin position="97"/>
        <end position="117"/>
    </location>
</feature>
<proteinExistence type="inferred from homology"/>
<dbReference type="GO" id="GO:0046428">
    <property type="term" value="F:1,4-dihydroxy-2-naphthoate polyprenyltransferase activity"/>
    <property type="evidence" value="ECO:0007669"/>
    <property type="project" value="UniProtKB-UniRule"/>
</dbReference>
<evidence type="ECO:0000256" key="5">
    <source>
        <dbReference type="ARBA" id="ARBA00022692"/>
    </source>
</evidence>
<evidence type="ECO:0000313" key="10">
    <source>
        <dbReference type="EMBL" id="KAB1159780.1"/>
    </source>
</evidence>
<dbReference type="OrthoDB" id="9767568at2"/>
<sequence length="305" mass="33354">MIKNYIKAARLRTLPLSVSGIIVGSKLGFDNVMYSDSTISLIDTPIFWLAILTTIGFQVLSNFANDYGDGVKGTDDNREGEARMVSSGAITPKQMKIAMIITGAVTLVIALLLIYVAFGKDNFLYSVIFFGLGIASIIAAIKYTVGKSAYGYSGFGDVFVFVFFGLLAVVGTYFLYTKELNFTIFLPAITIGLLSTAVLNLNNMRDRVNDAKSGKNTLVVKMGAKAAKNYHYLLIGASFLCALSYVFIKYESPCQFLFIIAYIPILKHIVFVSKNKEEALLDGELKKVALSTFLFSILFGLGQVL</sequence>
<gene>
    <name evidence="8 10" type="primary">menA</name>
    <name evidence="10" type="ORF">F7018_05580</name>
</gene>
<dbReference type="GO" id="GO:0005886">
    <property type="term" value="C:plasma membrane"/>
    <property type="evidence" value="ECO:0007669"/>
    <property type="project" value="UniProtKB-SubCell"/>
</dbReference>
<dbReference type="InterPro" id="IPR000537">
    <property type="entry name" value="UbiA_prenyltransferase"/>
</dbReference>
<dbReference type="InterPro" id="IPR026046">
    <property type="entry name" value="UBIAD1"/>
</dbReference>
<dbReference type="RefSeq" id="WP_150899025.1">
    <property type="nucleotide sequence ID" value="NZ_WAAU01000008.1"/>
</dbReference>
<dbReference type="InterPro" id="IPR004657">
    <property type="entry name" value="MenA"/>
</dbReference>
<feature type="transmembrane region" description="Helical" evidence="8">
    <location>
        <begin position="123"/>
        <end position="143"/>
    </location>
</feature>
<dbReference type="CDD" id="cd13962">
    <property type="entry name" value="PT_UbiA_UBIAD1"/>
    <property type="match status" value="1"/>
</dbReference>
<name>A0A7J5AQB6_9FLAO</name>
<accession>A0A7J5AQB6</accession>
<reference evidence="10 11" key="1">
    <citation type="submission" date="2019-09" db="EMBL/GenBank/DDBJ databases">
        <authorList>
            <person name="Cao W.R."/>
        </authorList>
    </citation>
    <scope>NUCLEOTIDE SEQUENCE [LARGE SCALE GENOMIC DNA]</scope>
    <source>
        <strain evidence="11">a4</strain>
    </source>
</reference>
<keyword evidence="4 8" id="KW-0808">Transferase</keyword>
<evidence type="ECO:0000256" key="8">
    <source>
        <dbReference type="HAMAP-Rule" id="MF_01937"/>
    </source>
</evidence>
<keyword evidence="6 8" id="KW-1133">Transmembrane helix</keyword>
<dbReference type="EC" id="2.5.1.74" evidence="8 9"/>
<dbReference type="GO" id="GO:0009234">
    <property type="term" value="P:menaquinone biosynthetic process"/>
    <property type="evidence" value="ECO:0007669"/>
    <property type="project" value="UniProtKB-UniRule"/>
</dbReference>
<evidence type="ECO:0000256" key="7">
    <source>
        <dbReference type="ARBA" id="ARBA00023136"/>
    </source>
</evidence>
<dbReference type="UniPathway" id="UPA00079">
    <property type="reaction ID" value="UER00168"/>
</dbReference>
<comment type="catalytic activity">
    <reaction evidence="8">
        <text>an all-trans-polyprenyl diphosphate + 1,4-dihydroxy-2-naphthoate + H(+) = a 2-demethylmenaquinol + CO2 + diphosphate</text>
        <dbReference type="Rhea" id="RHEA:26478"/>
        <dbReference type="Rhea" id="RHEA-COMP:9563"/>
        <dbReference type="Rhea" id="RHEA-COMP:9564"/>
        <dbReference type="ChEBI" id="CHEBI:11173"/>
        <dbReference type="ChEBI" id="CHEBI:15378"/>
        <dbReference type="ChEBI" id="CHEBI:16526"/>
        <dbReference type="ChEBI" id="CHEBI:33019"/>
        <dbReference type="ChEBI" id="CHEBI:55437"/>
        <dbReference type="ChEBI" id="CHEBI:58914"/>
        <dbReference type="EC" id="2.5.1.74"/>
    </reaction>
</comment>
<comment type="subcellular location">
    <subcellularLocation>
        <location evidence="8">Cell membrane</location>
        <topology evidence="8">Multi-pass membrane protein</topology>
    </subcellularLocation>
    <subcellularLocation>
        <location evidence="1">Membrane</location>
        <topology evidence="1">Multi-pass membrane protein</topology>
    </subcellularLocation>
</comment>
<dbReference type="Gene3D" id="1.10.357.140">
    <property type="entry name" value="UbiA prenyltransferase"/>
    <property type="match status" value="1"/>
</dbReference>
<feature type="transmembrane region" description="Helical" evidence="8">
    <location>
        <begin position="230"/>
        <end position="250"/>
    </location>
</feature>
<comment type="similarity">
    <text evidence="8">Belongs to the MenA family. Type 1 subfamily.</text>
</comment>
<keyword evidence="3 8" id="KW-1003">Cell membrane</keyword>
<evidence type="ECO:0000256" key="6">
    <source>
        <dbReference type="ARBA" id="ARBA00022989"/>
    </source>
</evidence>
<dbReference type="AlphaFoldDB" id="A0A7J5AQB6"/>
<protein>
    <recommendedName>
        <fullName evidence="8 9">1,4-dihydroxy-2-naphthoate octaprenyltransferase</fullName>
        <shortName evidence="8">DHNA-octaprenyltransferase</shortName>
        <ecNumber evidence="8 9">2.5.1.74</ecNumber>
    </recommendedName>
</protein>
<keyword evidence="11" id="KW-1185">Reference proteome</keyword>
<dbReference type="HAMAP" id="MF_01937">
    <property type="entry name" value="MenA_1"/>
    <property type="match status" value="1"/>
</dbReference>
<evidence type="ECO:0000313" key="11">
    <source>
        <dbReference type="Proteomes" id="UP000467305"/>
    </source>
</evidence>
<dbReference type="NCBIfam" id="TIGR00751">
    <property type="entry name" value="menA"/>
    <property type="match status" value="1"/>
</dbReference>
<comment type="function">
    <text evidence="8">Conversion of 1,4-dihydroxy-2-naphthoate (DHNA) to demethylmenaquinone (DMK).</text>
</comment>
<keyword evidence="5 8" id="KW-0812">Transmembrane</keyword>
<evidence type="ECO:0000256" key="2">
    <source>
        <dbReference type="ARBA" id="ARBA00022428"/>
    </source>
</evidence>
<feature type="transmembrane region" description="Helical" evidence="8">
    <location>
        <begin position="256"/>
        <end position="273"/>
    </location>
</feature>
<dbReference type="PIRSF" id="PIRSF005355">
    <property type="entry name" value="UBIAD1"/>
    <property type="match status" value="1"/>
</dbReference>
<evidence type="ECO:0000256" key="3">
    <source>
        <dbReference type="ARBA" id="ARBA00022475"/>
    </source>
</evidence>
<keyword evidence="2 8" id="KW-0474">Menaquinone biosynthesis</keyword>
<evidence type="ECO:0000256" key="1">
    <source>
        <dbReference type="ARBA" id="ARBA00004141"/>
    </source>
</evidence>
<dbReference type="EMBL" id="WAAU01000008">
    <property type="protein sequence ID" value="KAB1159780.1"/>
    <property type="molecule type" value="Genomic_DNA"/>
</dbReference>